<accession>A0A6G9YQT0</accession>
<evidence type="ECO:0008006" key="3">
    <source>
        <dbReference type="Google" id="ProtNLM"/>
    </source>
</evidence>
<keyword evidence="2" id="KW-1185">Reference proteome</keyword>
<reference evidence="1 2" key="1">
    <citation type="journal article" date="2019" name="ACS Chem. Biol.">
        <title>Identification and Mobilization of a Cryptic Antibiotic Biosynthesis Gene Locus from a Human-Pathogenic Nocardia Isolate.</title>
        <authorList>
            <person name="Herisse M."/>
            <person name="Ishida K."/>
            <person name="Porter J.L."/>
            <person name="Howden B."/>
            <person name="Hertweck C."/>
            <person name="Stinear T.P."/>
            <person name="Pidot S.J."/>
        </authorList>
    </citation>
    <scope>NUCLEOTIDE SEQUENCE [LARGE SCALE GENOMIC DNA]</scope>
    <source>
        <strain evidence="1 2">AUSMDU00012717</strain>
    </source>
</reference>
<protein>
    <recommendedName>
        <fullName evidence="3">SagB/ThcOx family dehydrogenase</fullName>
    </recommendedName>
</protein>
<dbReference type="InterPro" id="IPR052544">
    <property type="entry name" value="Bacteriocin_Proc_Enz"/>
</dbReference>
<gene>
    <name evidence="1" type="ORF">F5544_38765</name>
</gene>
<dbReference type="KEGG" id="nah:F5544_38765"/>
<dbReference type="Gene3D" id="3.40.109.10">
    <property type="entry name" value="NADH Oxidase"/>
    <property type="match status" value="2"/>
</dbReference>
<dbReference type="EMBL" id="CP046172">
    <property type="protein sequence ID" value="QIS15574.1"/>
    <property type="molecule type" value="Genomic_DNA"/>
</dbReference>
<name>A0A6G9YQT0_9NOCA</name>
<evidence type="ECO:0000313" key="1">
    <source>
        <dbReference type="EMBL" id="QIS15574.1"/>
    </source>
</evidence>
<dbReference type="Proteomes" id="UP000503540">
    <property type="component" value="Chromosome"/>
</dbReference>
<dbReference type="PANTHER" id="PTHR43745">
    <property type="entry name" value="NITROREDUCTASE MJ1384-RELATED"/>
    <property type="match status" value="1"/>
</dbReference>
<dbReference type="SUPFAM" id="SSF55469">
    <property type="entry name" value="FMN-dependent nitroreductase-like"/>
    <property type="match status" value="1"/>
</dbReference>
<sequence length="502" mass="53176">MRSPSIPVTGQDELFDYVSRLRTDPQSANPADWQVDWADGPWPVKVYSGARRIRLDPASGLARVLAGSLAVNRIRVDATGGLPSAPGRAALEYHGSRYLMRRSIPSGGAMYPTELYVLWPGASQVSHYDAYRNELVHLGRADGIRKAIGEPTDLPPLMLLLCNRFWKNFYKYGNFAARLGSVDTGIVLGRLVRSASAVFGRVEVRADFSADLVGAMLGLDPAEELCVAVLGLGRPGSVGDSHAPSESACVPTVIERSRVMKRSALFDAWNAAAKPTVSGGRYIPGPMMSAISGREIALPEPMPVDLLDPDVLRHRRSNGRLFTGATVTAVDLATVLASAAGAVGQLRACADGVLGTDIHLFCAVHRVAEVPAGWYRYEDGRLVAVGDGGATAADLQRALFADTVNIELAAFTVHPVAPTDFRAAGRGMCGYREQQFGIGAAVEALTVAAAAVGNGSHPVLGFDADLVDRTYGLSGTAFGTHAQVSVGAVGVDPNWEIAVMLE</sequence>
<dbReference type="PANTHER" id="PTHR43745:SF2">
    <property type="entry name" value="NITROREDUCTASE MJ1384-RELATED"/>
    <property type="match status" value="1"/>
</dbReference>
<dbReference type="InterPro" id="IPR000415">
    <property type="entry name" value="Nitroreductase-like"/>
</dbReference>
<evidence type="ECO:0000313" key="2">
    <source>
        <dbReference type="Proteomes" id="UP000503540"/>
    </source>
</evidence>
<dbReference type="GO" id="GO:0016491">
    <property type="term" value="F:oxidoreductase activity"/>
    <property type="evidence" value="ECO:0007669"/>
    <property type="project" value="InterPro"/>
</dbReference>
<organism evidence="1 2">
    <name type="scientific">Nocardia arthritidis</name>
    <dbReference type="NCBI Taxonomy" id="228602"/>
    <lineage>
        <taxon>Bacteria</taxon>
        <taxon>Bacillati</taxon>
        <taxon>Actinomycetota</taxon>
        <taxon>Actinomycetes</taxon>
        <taxon>Mycobacteriales</taxon>
        <taxon>Nocardiaceae</taxon>
        <taxon>Nocardia</taxon>
    </lineage>
</organism>
<proteinExistence type="predicted"/>
<dbReference type="RefSeq" id="WP_167477800.1">
    <property type="nucleotide sequence ID" value="NZ_CP046172.1"/>
</dbReference>
<dbReference type="AlphaFoldDB" id="A0A6G9YQT0"/>